<organism evidence="3 4">
    <name type="scientific">Lyophyllum shimeji</name>
    <name type="common">Hon-shimeji</name>
    <name type="synonym">Tricholoma shimeji</name>
    <dbReference type="NCBI Taxonomy" id="47721"/>
    <lineage>
        <taxon>Eukaryota</taxon>
        <taxon>Fungi</taxon>
        <taxon>Dikarya</taxon>
        <taxon>Basidiomycota</taxon>
        <taxon>Agaricomycotina</taxon>
        <taxon>Agaricomycetes</taxon>
        <taxon>Agaricomycetidae</taxon>
        <taxon>Agaricales</taxon>
        <taxon>Tricholomatineae</taxon>
        <taxon>Lyophyllaceae</taxon>
        <taxon>Lyophyllum</taxon>
    </lineage>
</organism>
<proteinExistence type="predicted"/>
<dbReference type="GO" id="GO:0005739">
    <property type="term" value="C:mitochondrion"/>
    <property type="evidence" value="ECO:0007669"/>
    <property type="project" value="TreeGrafter"/>
</dbReference>
<dbReference type="EMBL" id="BRPK01000006">
    <property type="protein sequence ID" value="GLB38963.1"/>
    <property type="molecule type" value="Genomic_DNA"/>
</dbReference>
<dbReference type="OrthoDB" id="10064411at2759"/>
<gene>
    <name evidence="3" type="ORF">LshimejAT787_0601250</name>
</gene>
<feature type="compositionally biased region" description="Basic and acidic residues" evidence="1">
    <location>
        <begin position="178"/>
        <end position="192"/>
    </location>
</feature>
<accession>A0A9P3UMT2</accession>
<sequence length="242" mass="27520">MLASRAHRLLCSPRWIAGPVRQLKDDAPSRIRRSLGRNLSERYKRLEKSLRQKQGLRRDIDDLASSSSPLATPAVANAVTTAPERRPETFHGLVIPKEPEPPRDDECCMSNCAVCVYDLYEESLEAYRKAVADLRTKLVALGIPEVEWPKNIRSSTVKKAENRRDVVQNAFEEMERALKRKREMQQKQEAAADAKAASPPDPVVTLPSSAVRRSRREARPASWLETSARLYEGLQWMLFSKR</sequence>
<name>A0A9P3UMT2_LYOSH</name>
<dbReference type="Pfam" id="PF09791">
    <property type="entry name" value="Oxidored-like"/>
    <property type="match status" value="1"/>
</dbReference>
<evidence type="ECO:0000313" key="4">
    <source>
        <dbReference type="Proteomes" id="UP001063166"/>
    </source>
</evidence>
<dbReference type="AlphaFoldDB" id="A0A9P3UMT2"/>
<dbReference type="PANTHER" id="PTHR21193:SF3">
    <property type="entry name" value="OXIDOREDUCTASE-LIKE DOMAIN-CONTAINING PROTEIN 1"/>
    <property type="match status" value="1"/>
</dbReference>
<dbReference type="Proteomes" id="UP001063166">
    <property type="component" value="Unassembled WGS sequence"/>
</dbReference>
<evidence type="ECO:0000259" key="2">
    <source>
        <dbReference type="Pfam" id="PF09791"/>
    </source>
</evidence>
<protein>
    <submittedName>
        <fullName evidence="3">Oxidoreductase-like protein, N-terminal</fullName>
    </submittedName>
</protein>
<dbReference type="InterPro" id="IPR039251">
    <property type="entry name" value="OXLD1"/>
</dbReference>
<evidence type="ECO:0000313" key="3">
    <source>
        <dbReference type="EMBL" id="GLB38963.1"/>
    </source>
</evidence>
<evidence type="ECO:0000256" key="1">
    <source>
        <dbReference type="SAM" id="MobiDB-lite"/>
    </source>
</evidence>
<reference evidence="3" key="1">
    <citation type="submission" date="2022-07" db="EMBL/GenBank/DDBJ databases">
        <title>The genome of Lyophyllum shimeji provides insight into the initial evolution of ectomycorrhizal fungal genome.</title>
        <authorList>
            <person name="Kobayashi Y."/>
            <person name="Shibata T."/>
            <person name="Hirakawa H."/>
            <person name="Shigenobu S."/>
            <person name="Nishiyama T."/>
            <person name="Yamada A."/>
            <person name="Hasebe M."/>
            <person name="Kawaguchi M."/>
        </authorList>
    </citation>
    <scope>NUCLEOTIDE SEQUENCE</scope>
    <source>
        <strain evidence="3">AT787</strain>
    </source>
</reference>
<feature type="domain" description="Oxidoreductase-like" evidence="2">
    <location>
        <begin position="89"/>
        <end position="134"/>
    </location>
</feature>
<dbReference type="PANTHER" id="PTHR21193">
    <property type="entry name" value="OXIDOREDUCTASE-LIKE DOMAIN-CONTAINING PROTEIN 1"/>
    <property type="match status" value="1"/>
</dbReference>
<feature type="region of interest" description="Disordered" evidence="1">
    <location>
        <begin position="178"/>
        <end position="221"/>
    </location>
</feature>
<dbReference type="InterPro" id="IPR019180">
    <property type="entry name" value="Oxidoreductase-like_N"/>
</dbReference>
<keyword evidence="4" id="KW-1185">Reference proteome</keyword>
<comment type="caution">
    <text evidence="3">The sequence shown here is derived from an EMBL/GenBank/DDBJ whole genome shotgun (WGS) entry which is preliminary data.</text>
</comment>